<dbReference type="AlphaFoldDB" id="A0A0R3QIL3"/>
<proteinExistence type="predicted"/>
<reference evidence="1" key="1">
    <citation type="submission" date="2017-02" db="UniProtKB">
        <authorList>
            <consortium name="WormBaseParasite"/>
        </authorList>
    </citation>
    <scope>IDENTIFICATION</scope>
</reference>
<protein>
    <submittedName>
        <fullName evidence="1">SAM domain-containing protein</fullName>
    </submittedName>
</protein>
<evidence type="ECO:0000313" key="1">
    <source>
        <dbReference type="WBParaSite" id="BTMF_0000625301-mRNA-1"/>
    </source>
</evidence>
<sequence>LTLKWLFASMCPPVRFNFRRMFKNNATIFTSNNLNRRMKILNYEDFQFVGLRSSSDIFLRKSALAKLISF</sequence>
<dbReference type="WBParaSite" id="BTMF_0000625301-mRNA-1">
    <property type="protein sequence ID" value="BTMF_0000625301-mRNA-1"/>
    <property type="gene ID" value="BTMF_0000625301"/>
</dbReference>
<organism evidence="1">
    <name type="scientific">Brugia timori</name>
    <dbReference type="NCBI Taxonomy" id="42155"/>
    <lineage>
        <taxon>Eukaryota</taxon>
        <taxon>Metazoa</taxon>
        <taxon>Ecdysozoa</taxon>
        <taxon>Nematoda</taxon>
        <taxon>Chromadorea</taxon>
        <taxon>Rhabditida</taxon>
        <taxon>Spirurina</taxon>
        <taxon>Spiruromorpha</taxon>
        <taxon>Filarioidea</taxon>
        <taxon>Onchocercidae</taxon>
        <taxon>Brugia</taxon>
    </lineage>
</organism>
<name>A0A0R3QIL3_9BILA</name>
<accession>A0A0R3QIL3</accession>